<evidence type="ECO:0000313" key="3">
    <source>
        <dbReference type="Proteomes" id="UP000594454"/>
    </source>
</evidence>
<dbReference type="InParanoid" id="A0A7R8UCE0"/>
<evidence type="ECO:0000256" key="1">
    <source>
        <dbReference type="SAM" id="Phobius"/>
    </source>
</evidence>
<gene>
    <name evidence="2" type="ORF">HERILL_LOCUS1490</name>
</gene>
<accession>A0A7R8UCE0</accession>
<keyword evidence="1" id="KW-1133">Transmembrane helix</keyword>
<name>A0A7R8UCE0_HERIL</name>
<keyword evidence="1" id="KW-0472">Membrane</keyword>
<keyword evidence="1" id="KW-0812">Transmembrane</keyword>
<organism evidence="2 3">
    <name type="scientific">Hermetia illucens</name>
    <name type="common">Black soldier fly</name>
    <dbReference type="NCBI Taxonomy" id="343691"/>
    <lineage>
        <taxon>Eukaryota</taxon>
        <taxon>Metazoa</taxon>
        <taxon>Ecdysozoa</taxon>
        <taxon>Arthropoda</taxon>
        <taxon>Hexapoda</taxon>
        <taxon>Insecta</taxon>
        <taxon>Pterygota</taxon>
        <taxon>Neoptera</taxon>
        <taxon>Endopterygota</taxon>
        <taxon>Diptera</taxon>
        <taxon>Brachycera</taxon>
        <taxon>Stratiomyomorpha</taxon>
        <taxon>Stratiomyidae</taxon>
        <taxon>Hermetiinae</taxon>
        <taxon>Hermetia</taxon>
    </lineage>
</organism>
<evidence type="ECO:0000313" key="2">
    <source>
        <dbReference type="EMBL" id="CAD7078208.1"/>
    </source>
</evidence>
<reference evidence="2 3" key="1">
    <citation type="submission" date="2020-11" db="EMBL/GenBank/DDBJ databases">
        <authorList>
            <person name="Wallbank WR R."/>
            <person name="Pardo Diaz C."/>
            <person name="Kozak K."/>
            <person name="Martin S."/>
            <person name="Jiggins C."/>
            <person name="Moest M."/>
            <person name="Warren A I."/>
            <person name="Generalovic N T."/>
            <person name="Byers J.R.P. K."/>
            <person name="Montejo-Kovacevich G."/>
            <person name="Yen C E."/>
        </authorList>
    </citation>
    <scope>NUCLEOTIDE SEQUENCE [LARGE SCALE GENOMIC DNA]</scope>
</reference>
<dbReference type="AlphaFoldDB" id="A0A7R8UCE0"/>
<keyword evidence="3" id="KW-1185">Reference proteome</keyword>
<dbReference type="EMBL" id="LR899009">
    <property type="protein sequence ID" value="CAD7078208.1"/>
    <property type="molecule type" value="Genomic_DNA"/>
</dbReference>
<sequence length="106" mass="12069">MSLWQIAITGLIVISMIYIIYYYCNASTCSASRRRRSRRCNRHDGAEDGERRPSIYTVQVPIENPSPNARLDLNGLSDLPPSYDEVIKQNSNYLQLDPKSNTTDVT</sequence>
<proteinExistence type="predicted"/>
<feature type="transmembrane region" description="Helical" evidence="1">
    <location>
        <begin position="6"/>
        <end position="24"/>
    </location>
</feature>
<protein>
    <submittedName>
        <fullName evidence="2">Uncharacterized protein</fullName>
    </submittedName>
</protein>
<dbReference type="Proteomes" id="UP000594454">
    <property type="component" value="Chromosome 1"/>
</dbReference>